<dbReference type="AlphaFoldDB" id="A0A1X7N995"/>
<keyword evidence="2" id="KW-1133">Transmembrane helix</keyword>
<feature type="transmembrane region" description="Helical" evidence="2">
    <location>
        <begin position="42"/>
        <end position="60"/>
    </location>
</feature>
<evidence type="ECO:0000313" key="4">
    <source>
        <dbReference type="Proteomes" id="UP000193969"/>
    </source>
</evidence>
<accession>A0A1X7N995</accession>
<protein>
    <submittedName>
        <fullName evidence="3">Uncharacterized protein</fullName>
    </submittedName>
</protein>
<dbReference type="EMBL" id="FXBN01000001">
    <property type="protein sequence ID" value="SMH34085.1"/>
    <property type="molecule type" value="Genomic_DNA"/>
</dbReference>
<gene>
    <name evidence="3" type="ORF">SAMN06264941_0805</name>
</gene>
<sequence length="168" mass="19513">MIGWDNITDKLTLKERMQKLNDESKSDPPNDSQRRKNMRDNWIIILVLFSLIAYGCVDIVTESDDEIATNEAQVLAEEKEEEAQRAEEEAKQAEKERLQEKEINTFEKEMEGILAEYGYSAGVYIDPNNFACCYMYSPIYSYELEQITKGMVKGLRNMETVNVHTVYM</sequence>
<feature type="compositionally biased region" description="Basic and acidic residues" evidence="1">
    <location>
        <begin position="82"/>
        <end position="97"/>
    </location>
</feature>
<evidence type="ECO:0000256" key="1">
    <source>
        <dbReference type="SAM" id="MobiDB-lite"/>
    </source>
</evidence>
<feature type="region of interest" description="Disordered" evidence="1">
    <location>
        <begin position="78"/>
        <end position="97"/>
    </location>
</feature>
<name>A0A1X7N995_9EURY</name>
<dbReference type="OrthoDB" id="380237at2157"/>
<proteinExistence type="predicted"/>
<dbReference type="RefSeq" id="WP_143744112.1">
    <property type="nucleotide sequence ID" value="NZ_FXBN01000001.1"/>
</dbReference>
<organism evidence="3 4">
    <name type="scientific">Methanohalophilus portucalensis FDF-1</name>
    <dbReference type="NCBI Taxonomy" id="523843"/>
    <lineage>
        <taxon>Archaea</taxon>
        <taxon>Methanobacteriati</taxon>
        <taxon>Methanobacteriota</taxon>
        <taxon>Stenosarchaea group</taxon>
        <taxon>Methanomicrobia</taxon>
        <taxon>Methanosarcinales</taxon>
        <taxon>Methanosarcinaceae</taxon>
        <taxon>Methanohalophilus</taxon>
    </lineage>
</organism>
<reference evidence="4" key="1">
    <citation type="submission" date="2017-04" db="EMBL/GenBank/DDBJ databases">
        <authorList>
            <person name="Varghese N."/>
            <person name="Submissions S."/>
        </authorList>
    </citation>
    <scope>NUCLEOTIDE SEQUENCE [LARGE SCALE GENOMIC DNA]</scope>
    <source>
        <strain evidence="4">FDF-1</strain>
    </source>
</reference>
<keyword evidence="2" id="KW-0812">Transmembrane</keyword>
<keyword evidence="2" id="KW-0472">Membrane</keyword>
<keyword evidence="4" id="KW-1185">Reference proteome</keyword>
<evidence type="ECO:0000313" key="3">
    <source>
        <dbReference type="EMBL" id="SMH34085.1"/>
    </source>
</evidence>
<dbReference type="Proteomes" id="UP000193969">
    <property type="component" value="Unassembled WGS sequence"/>
</dbReference>
<evidence type="ECO:0000256" key="2">
    <source>
        <dbReference type="SAM" id="Phobius"/>
    </source>
</evidence>